<evidence type="ECO:0000313" key="4">
    <source>
        <dbReference type="Proteomes" id="UP001187531"/>
    </source>
</evidence>
<dbReference type="SUPFAM" id="SSF63707">
    <property type="entry name" value="Ganglioside M2 (gm2) activator"/>
    <property type="match status" value="1"/>
</dbReference>
<name>A0AA88L2V0_ARTSF</name>
<dbReference type="PANTHER" id="PTHR17357:SF0">
    <property type="entry name" value="GANGLIOSIDE GM2 ACTIVATOR"/>
    <property type="match status" value="1"/>
</dbReference>
<evidence type="ECO:0000256" key="1">
    <source>
        <dbReference type="ARBA" id="ARBA00022729"/>
    </source>
</evidence>
<dbReference type="AlphaFoldDB" id="A0AA88L2V0"/>
<dbReference type="EMBL" id="JAVRJZ010000013">
    <property type="protein sequence ID" value="KAK2714447.1"/>
    <property type="molecule type" value="Genomic_DNA"/>
</dbReference>
<organism evidence="3 4">
    <name type="scientific">Artemia franciscana</name>
    <name type="common">Brine shrimp</name>
    <name type="synonym">Artemia sanfranciscana</name>
    <dbReference type="NCBI Taxonomy" id="6661"/>
    <lineage>
        <taxon>Eukaryota</taxon>
        <taxon>Metazoa</taxon>
        <taxon>Ecdysozoa</taxon>
        <taxon>Arthropoda</taxon>
        <taxon>Crustacea</taxon>
        <taxon>Branchiopoda</taxon>
        <taxon>Anostraca</taxon>
        <taxon>Artemiidae</taxon>
        <taxon>Artemia</taxon>
    </lineage>
</organism>
<accession>A0AA88L2V0</accession>
<dbReference type="InterPro" id="IPR036846">
    <property type="entry name" value="GM2-AP_sf"/>
</dbReference>
<keyword evidence="4" id="KW-1185">Reference proteome</keyword>
<dbReference type="PANTHER" id="PTHR17357">
    <property type="entry name" value="GM2 GANGLIOSIDE ACTIVATOR PROTEIN"/>
    <property type="match status" value="1"/>
</dbReference>
<dbReference type="Proteomes" id="UP001187531">
    <property type="component" value="Unassembled WGS sequence"/>
</dbReference>
<dbReference type="GO" id="GO:0008047">
    <property type="term" value="F:enzyme activator activity"/>
    <property type="evidence" value="ECO:0007669"/>
    <property type="project" value="InterPro"/>
</dbReference>
<reference evidence="3" key="1">
    <citation type="submission" date="2023-07" db="EMBL/GenBank/DDBJ databases">
        <title>Chromosome-level genome assembly of Artemia franciscana.</title>
        <authorList>
            <person name="Jo E."/>
        </authorList>
    </citation>
    <scope>NUCLEOTIDE SEQUENCE</scope>
    <source>
        <tissue evidence="3">Whole body</tissue>
    </source>
</reference>
<dbReference type="GO" id="GO:0009898">
    <property type="term" value="C:cytoplasmic side of plasma membrane"/>
    <property type="evidence" value="ECO:0007669"/>
    <property type="project" value="TreeGrafter"/>
</dbReference>
<protein>
    <recommendedName>
        <fullName evidence="5">MD-2-related lipid-recognition domain-containing protein</fullName>
    </recommendedName>
</protein>
<keyword evidence="1 2" id="KW-0732">Signal</keyword>
<sequence>MKTFFVVLAIVAAASARNLRLTGVEDCGGTIVSGSGAIYTDPILVPGSGEGELTLVFSQDLPTDLQLEKRVVKQGSGEMVPCLGNGFLGSCDVDVCGAITTQPDVFCPYFPPDVPCECPLLAGETSFPLTLNLPAEYIQFGPGVYEQTLKMYSAADPATTLGCFLMTFTLAEA</sequence>
<proteinExistence type="predicted"/>
<feature type="signal peptide" evidence="2">
    <location>
        <begin position="1"/>
        <end position="16"/>
    </location>
</feature>
<dbReference type="InterPro" id="IPR028996">
    <property type="entry name" value="GM2-AP"/>
</dbReference>
<evidence type="ECO:0000256" key="2">
    <source>
        <dbReference type="SAM" id="SignalP"/>
    </source>
</evidence>
<feature type="chain" id="PRO_5041647919" description="MD-2-related lipid-recognition domain-containing protein" evidence="2">
    <location>
        <begin position="17"/>
        <end position="173"/>
    </location>
</feature>
<dbReference type="GO" id="GO:0006689">
    <property type="term" value="P:ganglioside catabolic process"/>
    <property type="evidence" value="ECO:0007669"/>
    <property type="project" value="InterPro"/>
</dbReference>
<dbReference type="GO" id="GO:0005319">
    <property type="term" value="F:lipid transporter activity"/>
    <property type="evidence" value="ECO:0007669"/>
    <property type="project" value="TreeGrafter"/>
</dbReference>
<evidence type="ECO:0000313" key="3">
    <source>
        <dbReference type="EMBL" id="KAK2714447.1"/>
    </source>
</evidence>
<gene>
    <name evidence="3" type="ORF">QYM36_008862</name>
</gene>
<dbReference type="Gene3D" id="2.70.220.10">
    <property type="entry name" value="Ganglioside GM2 activator"/>
    <property type="match status" value="1"/>
</dbReference>
<comment type="caution">
    <text evidence="3">The sequence shown here is derived from an EMBL/GenBank/DDBJ whole genome shotgun (WGS) entry which is preliminary data.</text>
</comment>
<evidence type="ECO:0008006" key="5">
    <source>
        <dbReference type="Google" id="ProtNLM"/>
    </source>
</evidence>